<evidence type="ECO:0000256" key="2">
    <source>
        <dbReference type="SAM" id="SignalP"/>
    </source>
</evidence>
<proteinExistence type="predicted"/>
<dbReference type="EMBL" id="JADEXG010000006">
    <property type="protein sequence ID" value="MBE9076442.1"/>
    <property type="molecule type" value="Genomic_DNA"/>
</dbReference>
<keyword evidence="2" id="KW-0732">Signal</keyword>
<feature type="chain" id="PRO_5035164237" description="Lipoprotein" evidence="2">
    <location>
        <begin position="25"/>
        <end position="176"/>
    </location>
</feature>
<keyword evidence="4" id="KW-1185">Reference proteome</keyword>
<evidence type="ECO:0008006" key="5">
    <source>
        <dbReference type="Google" id="ProtNLM"/>
    </source>
</evidence>
<reference evidence="3" key="1">
    <citation type="submission" date="2020-10" db="EMBL/GenBank/DDBJ databases">
        <authorList>
            <person name="Castelo-Branco R."/>
            <person name="Eusebio N."/>
            <person name="Adriana R."/>
            <person name="Vieira A."/>
            <person name="Brugerolle De Fraissinette N."/>
            <person name="Rezende De Castro R."/>
            <person name="Schneider M.P."/>
            <person name="Vasconcelos V."/>
            <person name="Leao P.N."/>
        </authorList>
    </citation>
    <scope>NUCLEOTIDE SEQUENCE</scope>
    <source>
        <strain evidence="3">LEGE 07310</strain>
    </source>
</reference>
<accession>A0A8J7A4Z6</accession>
<name>A0A8J7A4Z6_9CYAN</name>
<dbReference type="Proteomes" id="UP000636505">
    <property type="component" value="Unassembled WGS sequence"/>
</dbReference>
<sequence>MAQVWVRPTLGIGLIALLSLSSCASQPASLPETASPEAKSSEPALSENSPDLANVIDVAASGDAGAYTLAVTIRSPDIGCDRYADWWEVLSPDGTLLYRRILAHSHVDEQPFSRSGGPVAVQPNDSVIVRAHMNPDGYGGQAMQGSVAVGFTPVALEPDFAIALADSPPLPDGCAF</sequence>
<dbReference type="PROSITE" id="PS51257">
    <property type="entry name" value="PROKAR_LIPOPROTEIN"/>
    <property type="match status" value="1"/>
</dbReference>
<comment type="caution">
    <text evidence="3">The sequence shown here is derived from an EMBL/GenBank/DDBJ whole genome shotgun (WGS) entry which is preliminary data.</text>
</comment>
<dbReference type="RefSeq" id="WP_193905108.1">
    <property type="nucleotide sequence ID" value="NZ_JADEXG010000006.1"/>
</dbReference>
<evidence type="ECO:0000256" key="1">
    <source>
        <dbReference type="SAM" id="MobiDB-lite"/>
    </source>
</evidence>
<gene>
    <name evidence="3" type="ORF">IQ241_03885</name>
</gene>
<dbReference type="AlphaFoldDB" id="A0A8J7A4Z6"/>
<evidence type="ECO:0000313" key="4">
    <source>
        <dbReference type="Proteomes" id="UP000636505"/>
    </source>
</evidence>
<feature type="region of interest" description="Disordered" evidence="1">
    <location>
        <begin position="29"/>
        <end position="48"/>
    </location>
</feature>
<evidence type="ECO:0000313" key="3">
    <source>
        <dbReference type="EMBL" id="MBE9076442.1"/>
    </source>
</evidence>
<organism evidence="3 4">
    <name type="scientific">Vasconcelosia minhoensis LEGE 07310</name>
    <dbReference type="NCBI Taxonomy" id="915328"/>
    <lineage>
        <taxon>Bacteria</taxon>
        <taxon>Bacillati</taxon>
        <taxon>Cyanobacteriota</taxon>
        <taxon>Cyanophyceae</taxon>
        <taxon>Nodosilineales</taxon>
        <taxon>Cymatolegaceae</taxon>
        <taxon>Vasconcelosia</taxon>
        <taxon>Vasconcelosia minhoensis</taxon>
    </lineage>
</organism>
<feature type="signal peptide" evidence="2">
    <location>
        <begin position="1"/>
        <end position="24"/>
    </location>
</feature>
<protein>
    <recommendedName>
        <fullName evidence="5">Lipoprotein</fullName>
    </recommendedName>
</protein>